<proteinExistence type="predicted"/>
<evidence type="ECO:0000313" key="2">
    <source>
        <dbReference type="Proteomes" id="UP000790377"/>
    </source>
</evidence>
<dbReference type="Proteomes" id="UP000790377">
    <property type="component" value="Unassembled WGS sequence"/>
</dbReference>
<protein>
    <submittedName>
        <fullName evidence="1">Uncharacterized protein</fullName>
    </submittedName>
</protein>
<keyword evidence="2" id="KW-1185">Reference proteome</keyword>
<reference evidence="1" key="1">
    <citation type="journal article" date="2021" name="New Phytol.">
        <title>Evolutionary innovations through gain and loss of genes in the ectomycorrhizal Boletales.</title>
        <authorList>
            <person name="Wu G."/>
            <person name="Miyauchi S."/>
            <person name="Morin E."/>
            <person name="Kuo A."/>
            <person name="Drula E."/>
            <person name="Varga T."/>
            <person name="Kohler A."/>
            <person name="Feng B."/>
            <person name="Cao Y."/>
            <person name="Lipzen A."/>
            <person name="Daum C."/>
            <person name="Hundley H."/>
            <person name="Pangilinan J."/>
            <person name="Johnson J."/>
            <person name="Barry K."/>
            <person name="LaButti K."/>
            <person name="Ng V."/>
            <person name="Ahrendt S."/>
            <person name="Min B."/>
            <person name="Choi I.G."/>
            <person name="Park H."/>
            <person name="Plett J.M."/>
            <person name="Magnuson J."/>
            <person name="Spatafora J.W."/>
            <person name="Nagy L.G."/>
            <person name="Henrissat B."/>
            <person name="Grigoriev I.V."/>
            <person name="Yang Z.L."/>
            <person name="Xu J."/>
            <person name="Martin F.M."/>
        </authorList>
    </citation>
    <scope>NUCLEOTIDE SEQUENCE</scope>
    <source>
        <strain evidence="1">ATCC 28755</strain>
    </source>
</reference>
<dbReference type="EMBL" id="MU267958">
    <property type="protein sequence ID" value="KAH7906932.1"/>
    <property type="molecule type" value="Genomic_DNA"/>
</dbReference>
<comment type="caution">
    <text evidence="1">The sequence shown here is derived from an EMBL/GenBank/DDBJ whole genome shotgun (WGS) entry which is preliminary data.</text>
</comment>
<name>A0ACB8A2K9_9AGAM</name>
<organism evidence="1 2">
    <name type="scientific">Hygrophoropsis aurantiaca</name>
    <dbReference type="NCBI Taxonomy" id="72124"/>
    <lineage>
        <taxon>Eukaryota</taxon>
        <taxon>Fungi</taxon>
        <taxon>Dikarya</taxon>
        <taxon>Basidiomycota</taxon>
        <taxon>Agaricomycotina</taxon>
        <taxon>Agaricomycetes</taxon>
        <taxon>Agaricomycetidae</taxon>
        <taxon>Boletales</taxon>
        <taxon>Coniophorineae</taxon>
        <taxon>Hygrophoropsidaceae</taxon>
        <taxon>Hygrophoropsis</taxon>
    </lineage>
</organism>
<accession>A0ACB8A2K9</accession>
<gene>
    <name evidence="1" type="ORF">BJ138DRAFT_1117127</name>
</gene>
<evidence type="ECO:0000313" key="1">
    <source>
        <dbReference type="EMBL" id="KAH7906932.1"/>
    </source>
</evidence>
<sequence>MPSPIIPSHVDRAWRGKGVVTLDLVNCTEVRSVPSPTHSSAREDVGTIAVKTQSEESDERERVRWVSAVWEALDRSVTLPSRSEMGSPTGSIRTIQSITSTSRSSDSKSGSRSTVFVPPFHSIPDVSDLHSISDLSSSASIS</sequence>